<dbReference type="EMBL" id="JASBQV010000004">
    <property type="protein sequence ID" value="MDI3234186.1"/>
    <property type="molecule type" value="Genomic_DNA"/>
</dbReference>
<gene>
    <name evidence="1" type="ORF">QK289_04130</name>
</gene>
<evidence type="ECO:0000313" key="2">
    <source>
        <dbReference type="Proteomes" id="UP001243286"/>
    </source>
</evidence>
<accession>A0ABT6QZR0</accession>
<protein>
    <submittedName>
        <fullName evidence="1">DUF6148 family protein</fullName>
    </submittedName>
</protein>
<sequence>MEELMPLERARLHLDAWYKAELAVSTGQSYTIGSRSLTRANLKEIRGQIAYWEKRVGSMQGVRRRRAKRIIPRDL</sequence>
<evidence type="ECO:0000313" key="1">
    <source>
        <dbReference type="EMBL" id="MDI3234186.1"/>
    </source>
</evidence>
<proteinExistence type="predicted"/>
<dbReference type="Pfam" id="PF19645">
    <property type="entry name" value="DUF6148"/>
    <property type="match status" value="1"/>
</dbReference>
<reference evidence="1 2" key="1">
    <citation type="submission" date="2023-04" db="EMBL/GenBank/DDBJ databases">
        <title>Antarctic isolates genomes.</title>
        <authorList>
            <person name="Dimov S.G."/>
        </authorList>
    </citation>
    <scope>NUCLEOTIDE SEQUENCE [LARGE SCALE GENOMIC DNA]</scope>
    <source>
        <strain evidence="1 2">AL19</strain>
    </source>
</reference>
<dbReference type="InterPro" id="IPR046146">
    <property type="entry name" value="DUF6148"/>
</dbReference>
<name>A0ABT6QZR0_9BACL</name>
<organism evidence="1 2">
    <name type="scientific">Exiguobacterium antarcticum</name>
    <dbReference type="NCBI Taxonomy" id="132920"/>
    <lineage>
        <taxon>Bacteria</taxon>
        <taxon>Bacillati</taxon>
        <taxon>Bacillota</taxon>
        <taxon>Bacilli</taxon>
        <taxon>Bacillales</taxon>
        <taxon>Bacillales Family XII. Incertae Sedis</taxon>
        <taxon>Exiguobacterium</taxon>
    </lineage>
</organism>
<comment type="caution">
    <text evidence="1">The sequence shown here is derived from an EMBL/GenBank/DDBJ whole genome shotgun (WGS) entry which is preliminary data.</text>
</comment>
<dbReference type="RefSeq" id="WP_214720715.1">
    <property type="nucleotide sequence ID" value="NZ_JASBQV010000004.1"/>
</dbReference>
<keyword evidence="2" id="KW-1185">Reference proteome</keyword>
<dbReference type="Proteomes" id="UP001243286">
    <property type="component" value="Unassembled WGS sequence"/>
</dbReference>